<evidence type="ECO:0000313" key="2">
    <source>
        <dbReference type="EMBL" id="CCK80751.1"/>
    </source>
</evidence>
<feature type="region of interest" description="Disordered" evidence="1">
    <location>
        <begin position="1"/>
        <end position="20"/>
    </location>
</feature>
<reference evidence="2 3" key="1">
    <citation type="journal article" date="2013" name="Environ. Microbiol.">
        <title>Complete genome, catabolic sub-proteomes and key-metabolites of Desulfobacula toluolica Tol2, a marine, aromatic compound-degrading, sulfate-reducing bacterium.</title>
        <authorList>
            <person name="Wohlbrand L."/>
            <person name="Jacob J.H."/>
            <person name="Kube M."/>
            <person name="Mussmann M."/>
            <person name="Jarling R."/>
            <person name="Beck A."/>
            <person name="Amann R."/>
            <person name="Wilkes H."/>
            <person name="Reinhardt R."/>
            <person name="Rabus R."/>
        </authorList>
    </citation>
    <scope>NUCLEOTIDE SEQUENCE [LARGE SCALE GENOMIC DNA]</scope>
    <source>
        <strain evidence="3">DSM 7467 / Tol2</strain>
    </source>
</reference>
<protein>
    <submittedName>
        <fullName evidence="2">Uncharacterized protein</fullName>
    </submittedName>
</protein>
<keyword evidence="3" id="KW-1185">Reference proteome</keyword>
<dbReference type="AlphaFoldDB" id="K0NHI6"/>
<evidence type="ECO:0000256" key="1">
    <source>
        <dbReference type="SAM" id="MobiDB-lite"/>
    </source>
</evidence>
<dbReference type="EMBL" id="FO203503">
    <property type="protein sequence ID" value="CCK80751.1"/>
    <property type="molecule type" value="Genomic_DNA"/>
</dbReference>
<evidence type="ECO:0000313" key="3">
    <source>
        <dbReference type="Proteomes" id="UP000007347"/>
    </source>
</evidence>
<dbReference type="KEGG" id="dto:TOL2_C25920"/>
<dbReference type="HOGENOM" id="CLU_2600398_0_0_7"/>
<proteinExistence type="predicted"/>
<accession>K0NHI6</accession>
<dbReference type="STRING" id="651182.TOL2_C25920"/>
<organism evidence="2 3">
    <name type="scientific">Desulfobacula toluolica (strain DSM 7467 / Tol2)</name>
    <dbReference type="NCBI Taxonomy" id="651182"/>
    <lineage>
        <taxon>Bacteria</taxon>
        <taxon>Pseudomonadati</taxon>
        <taxon>Thermodesulfobacteriota</taxon>
        <taxon>Desulfobacteria</taxon>
        <taxon>Desulfobacterales</taxon>
        <taxon>Desulfobacteraceae</taxon>
        <taxon>Desulfobacula</taxon>
    </lineage>
</organism>
<name>K0NHI6_DESTT</name>
<dbReference type="Proteomes" id="UP000007347">
    <property type="component" value="Chromosome"/>
</dbReference>
<gene>
    <name evidence="2" type="ordered locus">TOL2_C25920</name>
</gene>
<sequence length="79" mass="8744">MCRARHTTNHSTGFRKQRETSEFNVPGGCAAWNAVLTSSSPWPRRLAPEPGAGPVTARRSIKLRLLDRRTVPVSTALIF</sequence>